<sequence>MSENVTIQHNKDCIELIRGGGVTCYKHNKQVKPKIDFIQYVLLVCIALVFIACSNSLQYVKDSSSFSSFELDYHDIESVIDENAKSFIKSNLMKKYDADKKAVMAISNIENLSDEKIDTEFISRKLIRRLSSYEQIVLTNAVAGSGAKADSMIEDSRKLTENDNFNQYTTKEKGRILAPEYSLSGKITKSIKNIGKKQRVDYQFLFIVSDLDSGREVWSNDTIISKAIKKEEISKYSTTNTNNVEATKYNEIGWNNYYNSEYGKAKKYFKKACNLGLKEACENVRKAQDSKKEARIARSFLNDTNSTFGGIVGADVGIFSGGRVNMPQTTYLRRISNQALMKVYIEEFSSHSHVSNYPVTLRVGGFYKKDKGLFLETNFLYRIYDNKLAPLEVDCIWTDGQYCNPATNVKSVDFQHSQIGGNLRIGYGNTWRYVSLMGYIGGGAFLDVDSNMTIRGHFSNRVV</sequence>
<dbReference type="Pfam" id="PF13036">
    <property type="entry name" value="LpoB"/>
    <property type="match status" value="1"/>
</dbReference>
<protein>
    <submittedName>
        <fullName evidence="2">Uncharacterized protein</fullName>
    </submittedName>
</protein>
<dbReference type="Proteomes" id="UP000029857">
    <property type="component" value="Unassembled WGS sequence"/>
</dbReference>
<keyword evidence="1" id="KW-1133">Transmembrane helix</keyword>
<accession>A0A4U8UFA3</accession>
<evidence type="ECO:0000313" key="3">
    <source>
        <dbReference type="Proteomes" id="UP000029857"/>
    </source>
</evidence>
<dbReference type="RefSeq" id="WP_104686057.1">
    <property type="nucleotide sequence ID" value="NZ_FZMS01000001.1"/>
</dbReference>
<proteinExistence type="predicted"/>
<name>A0A4U8UFA3_9HELI</name>
<feature type="transmembrane region" description="Helical" evidence="1">
    <location>
        <begin position="37"/>
        <end position="57"/>
    </location>
</feature>
<comment type="caution">
    <text evidence="2">The sequence shown here is derived from an EMBL/GenBank/DDBJ whole genome shotgun (WGS) entry which is preliminary data.</text>
</comment>
<dbReference type="AlphaFoldDB" id="A0A4U8UFA3"/>
<dbReference type="InterPro" id="IPR014094">
    <property type="entry name" value="LpoB"/>
</dbReference>
<keyword evidence="1" id="KW-0812">Transmembrane</keyword>
<organism evidence="2 3">
    <name type="scientific">Helicobacter bilis</name>
    <dbReference type="NCBI Taxonomy" id="37372"/>
    <lineage>
        <taxon>Bacteria</taxon>
        <taxon>Pseudomonadati</taxon>
        <taxon>Campylobacterota</taxon>
        <taxon>Epsilonproteobacteria</taxon>
        <taxon>Campylobacterales</taxon>
        <taxon>Helicobacteraceae</taxon>
        <taxon>Helicobacter</taxon>
    </lineage>
</organism>
<dbReference type="Gene3D" id="3.40.50.10610">
    <property type="entry name" value="ABC-type transport auxiliary lipoprotein component"/>
    <property type="match status" value="1"/>
</dbReference>
<keyword evidence="1" id="KW-0472">Membrane</keyword>
<evidence type="ECO:0000256" key="1">
    <source>
        <dbReference type="SAM" id="Phobius"/>
    </source>
</evidence>
<reference evidence="2 3" key="1">
    <citation type="journal article" date="2014" name="Genome Announc.">
        <title>Draft genome sequences of eight enterohepatic helicobacter species isolated from both laboratory and wild rodents.</title>
        <authorList>
            <person name="Sheh A."/>
            <person name="Shen Z."/>
            <person name="Fox J.G."/>
        </authorList>
    </citation>
    <scope>NUCLEOTIDE SEQUENCE [LARGE SCALE GENOMIC DNA]</scope>
    <source>
        <strain evidence="2 3">ATCC 49320</strain>
    </source>
</reference>
<evidence type="ECO:0000313" key="2">
    <source>
        <dbReference type="EMBL" id="TLE11658.1"/>
    </source>
</evidence>
<dbReference type="EMBL" id="JRPJ02000004">
    <property type="protein sequence ID" value="TLE11658.1"/>
    <property type="molecule type" value="Genomic_DNA"/>
</dbReference>
<gene>
    <name evidence="2" type="ORF">LS79_002015</name>
</gene>